<keyword evidence="2" id="KW-1185">Reference proteome</keyword>
<sequence>MSNQLAVFQLPDIKRNGDTFGQLERVEAMINVTKDLYQISLPKADKPAEYGIMAPGYAKMNQVVNVSFVGVQVLENTRDIVSVIVGGIYYNASGERVQETDVVTLNFPLLHEAMRLKAKDLKGHYVWENKQKKWVNYQECSTEIIYQDGKPVFTLKLDPEIEMNIYQKILHLREMGVKKAITVAKNRIIKRATGVFKVELPWEMHIVTKDDYGTKAVLKEEVHIPVVGYRSPATNSQVEAAIKQLFGGKQGAKDITPVMDQDVQEDILHEVNTDIHVDPDLDEMLHVEDQVEDTEQESKISCEGDDCGRVIESTEKFTDEAIASFSKRKYNKVLCLECQKKATKKGAK</sequence>
<name>H5Y245_9FIRM</name>
<evidence type="ECO:0000313" key="2">
    <source>
        <dbReference type="Proteomes" id="UP000005104"/>
    </source>
</evidence>
<dbReference type="Proteomes" id="UP000005104">
    <property type="component" value="Chromosome"/>
</dbReference>
<dbReference type="AlphaFoldDB" id="H5Y245"/>
<dbReference type="STRING" id="768710.DesyoDRAFT_1072"/>
<organism evidence="1 2">
    <name type="scientific">Desulfosporosinus youngiae DSM 17734</name>
    <dbReference type="NCBI Taxonomy" id="768710"/>
    <lineage>
        <taxon>Bacteria</taxon>
        <taxon>Bacillati</taxon>
        <taxon>Bacillota</taxon>
        <taxon>Clostridia</taxon>
        <taxon>Eubacteriales</taxon>
        <taxon>Desulfitobacteriaceae</taxon>
        <taxon>Desulfosporosinus</taxon>
    </lineage>
</organism>
<protein>
    <submittedName>
        <fullName evidence="1">Uncharacterized protein</fullName>
    </submittedName>
</protein>
<proteinExistence type="predicted"/>
<gene>
    <name evidence="1" type="ORF">DesyoDRAFT_1072</name>
</gene>
<dbReference type="EMBL" id="CM001441">
    <property type="protein sequence ID" value="EHQ88243.1"/>
    <property type="molecule type" value="Genomic_DNA"/>
</dbReference>
<evidence type="ECO:0000313" key="1">
    <source>
        <dbReference type="EMBL" id="EHQ88243.1"/>
    </source>
</evidence>
<dbReference type="RefSeq" id="WP_007780365.1">
    <property type="nucleotide sequence ID" value="NZ_CM001441.1"/>
</dbReference>
<accession>H5Y245</accession>
<dbReference type="HOGENOM" id="CLU_796281_0_0_9"/>
<reference evidence="1 2" key="1">
    <citation type="submission" date="2011-11" db="EMBL/GenBank/DDBJ databases">
        <title>The Noncontiguous Finished genome of Desulfosporosinus youngiae DSM 17734.</title>
        <authorList>
            <consortium name="US DOE Joint Genome Institute (JGI-PGF)"/>
            <person name="Lucas S."/>
            <person name="Han J."/>
            <person name="Lapidus A."/>
            <person name="Cheng J.-F."/>
            <person name="Goodwin L."/>
            <person name="Pitluck S."/>
            <person name="Peters L."/>
            <person name="Ovchinnikova G."/>
            <person name="Lu M."/>
            <person name="Land M.L."/>
            <person name="Hauser L."/>
            <person name="Pester M."/>
            <person name="Spring S."/>
            <person name="Ollivier B."/>
            <person name="Rattei T."/>
            <person name="Klenk H.-P."/>
            <person name="Wagner M."/>
            <person name="Loy A."/>
            <person name="Woyke T.J."/>
        </authorList>
    </citation>
    <scope>NUCLEOTIDE SEQUENCE [LARGE SCALE GENOMIC DNA]</scope>
    <source>
        <strain evidence="1 2">DSM 17734</strain>
    </source>
</reference>
<dbReference type="OrthoDB" id="1625426at2"/>